<dbReference type="RefSeq" id="WP_004944310.1">
    <property type="nucleotide sequence ID" value="NZ_KB849643.1"/>
</dbReference>
<dbReference type="InterPro" id="IPR001000">
    <property type="entry name" value="GH10_dom"/>
</dbReference>
<evidence type="ECO:0000256" key="8">
    <source>
        <dbReference type="ARBA" id="ARBA00023326"/>
    </source>
</evidence>
<protein>
    <recommendedName>
        <fullName evidence="9">Beta-xylanase</fullName>
        <ecNumber evidence="9">3.2.1.8</ecNumber>
    </recommendedName>
</protein>
<comment type="similarity">
    <text evidence="2 9">Belongs to the glycosyl hydrolase 10 (cellulase F) family.</text>
</comment>
<comment type="catalytic activity">
    <reaction evidence="1 9">
        <text>Endohydrolysis of (1-&gt;4)-beta-D-xylosidic linkages in xylans.</text>
        <dbReference type="EC" id="3.2.1.8"/>
    </reaction>
</comment>
<reference evidence="12 13" key="1">
    <citation type="submission" date="2013-02" db="EMBL/GenBank/DDBJ databases">
        <title>The Genome Sequence of Acinetobacter soli NIPH 2899.</title>
        <authorList>
            <consortium name="The Broad Institute Genome Sequencing Platform"/>
            <consortium name="The Broad Institute Genome Sequencing Center for Infectious Disease"/>
            <person name="Cerqueira G."/>
            <person name="Feldgarden M."/>
            <person name="Courvalin P."/>
            <person name="Perichon B."/>
            <person name="Grillot-Courvalin C."/>
            <person name="Clermont D."/>
            <person name="Rocha E."/>
            <person name="Yoon E.-J."/>
            <person name="Nemec A."/>
            <person name="Walker B."/>
            <person name="Young S.K."/>
            <person name="Zeng Q."/>
            <person name="Gargeya S."/>
            <person name="Fitzgerald M."/>
            <person name="Haas B."/>
            <person name="Abouelleil A."/>
            <person name="Alvarado L."/>
            <person name="Arachchi H.M."/>
            <person name="Berlin A.M."/>
            <person name="Chapman S.B."/>
            <person name="Dewar J."/>
            <person name="Goldberg J."/>
            <person name="Griggs A."/>
            <person name="Gujja S."/>
            <person name="Hansen M."/>
            <person name="Howarth C."/>
            <person name="Imamovic A."/>
            <person name="Larimer J."/>
            <person name="McCowan C."/>
            <person name="Murphy C."/>
            <person name="Neiman D."/>
            <person name="Pearson M."/>
            <person name="Priest M."/>
            <person name="Roberts A."/>
            <person name="Saif S."/>
            <person name="Shea T."/>
            <person name="Sisk P."/>
            <person name="Sykes S."/>
            <person name="Wortman J."/>
            <person name="Nusbaum C."/>
            <person name="Birren B."/>
        </authorList>
    </citation>
    <scope>NUCLEOTIDE SEQUENCE [LARGE SCALE GENOMIC DNA]</scope>
    <source>
        <strain evidence="12 13">NIPH 2899</strain>
    </source>
</reference>
<evidence type="ECO:0000256" key="6">
    <source>
        <dbReference type="ARBA" id="ARBA00023277"/>
    </source>
</evidence>
<evidence type="ECO:0000313" key="13">
    <source>
        <dbReference type="Proteomes" id="UP000018433"/>
    </source>
</evidence>
<dbReference type="InterPro" id="IPR017853">
    <property type="entry name" value="GH"/>
</dbReference>
<keyword evidence="3" id="KW-0858">Xylan degradation</keyword>
<gene>
    <name evidence="12" type="ORF">F950_00766</name>
</gene>
<evidence type="ECO:0000259" key="11">
    <source>
        <dbReference type="PROSITE" id="PS51760"/>
    </source>
</evidence>
<keyword evidence="8 9" id="KW-0624">Polysaccharide degradation</keyword>
<feature type="chain" id="PRO_5047160962" description="Beta-xylanase" evidence="10">
    <location>
        <begin position="21"/>
        <end position="340"/>
    </location>
</feature>
<evidence type="ECO:0000256" key="7">
    <source>
        <dbReference type="ARBA" id="ARBA00023295"/>
    </source>
</evidence>
<accession>A0ABP2U9M3</accession>
<keyword evidence="6 9" id="KW-0119">Carbohydrate metabolism</keyword>
<sequence length="340" mass="39755">MKKIVFILIILILPMSFCFADDTNSIGAIAKAKGINFGFAVNYDLLKNNMEYQNIIKKQATIIVPTNELKWSNIHPEKEVYEFKKADFIINFAKINNLNVRGHTLIWHTRTPEYINKIKDPNELEIEIKKHIRKVVGRYKNKIQSWDVVNEVINPSDDKPNGLRDSYWYKILGERYIDIAFQEAHKADPNAILLYNEWGVEYDTKWSEIRRNDVIKLIKRLKEKNVPISGFGIQSHLSTNNYMFINDKLSNFIIDIQNLGLNVYITELDVLNNSNIAESEILVSKVYRKYMDIILKNKINTIVVWGVTDNINKNSYVLYKSNYLPNVNKKTIYDVIKDKK</sequence>
<keyword evidence="5 9" id="KW-0378">Hydrolase</keyword>
<evidence type="ECO:0000313" key="12">
    <source>
        <dbReference type="EMBL" id="ENV61493.1"/>
    </source>
</evidence>
<dbReference type="PANTHER" id="PTHR31490:SF88">
    <property type="entry name" value="BETA-XYLANASE"/>
    <property type="match status" value="1"/>
</dbReference>
<feature type="signal peptide" evidence="10">
    <location>
        <begin position="1"/>
        <end position="20"/>
    </location>
</feature>
<dbReference type="PROSITE" id="PS51760">
    <property type="entry name" value="GH10_2"/>
    <property type="match status" value="1"/>
</dbReference>
<evidence type="ECO:0000256" key="2">
    <source>
        <dbReference type="ARBA" id="ARBA00007495"/>
    </source>
</evidence>
<comment type="caution">
    <text evidence="12">The sequence shown here is derived from an EMBL/GenBank/DDBJ whole genome shotgun (WGS) entry which is preliminary data.</text>
</comment>
<evidence type="ECO:0000256" key="5">
    <source>
        <dbReference type="ARBA" id="ARBA00022801"/>
    </source>
</evidence>
<dbReference type="Proteomes" id="UP000018433">
    <property type="component" value="Unassembled WGS sequence"/>
</dbReference>
<dbReference type="PRINTS" id="PR00134">
    <property type="entry name" value="GLHYDRLASE10"/>
</dbReference>
<evidence type="ECO:0000256" key="4">
    <source>
        <dbReference type="ARBA" id="ARBA00022729"/>
    </source>
</evidence>
<feature type="domain" description="GH10" evidence="11">
    <location>
        <begin position="20"/>
        <end position="338"/>
    </location>
</feature>
<evidence type="ECO:0000256" key="1">
    <source>
        <dbReference type="ARBA" id="ARBA00000681"/>
    </source>
</evidence>
<dbReference type="PANTHER" id="PTHR31490">
    <property type="entry name" value="GLYCOSYL HYDROLASE"/>
    <property type="match status" value="1"/>
</dbReference>
<evidence type="ECO:0000256" key="9">
    <source>
        <dbReference type="RuleBase" id="RU361174"/>
    </source>
</evidence>
<dbReference type="EMBL" id="APPV01000006">
    <property type="protein sequence ID" value="ENV61493.1"/>
    <property type="molecule type" value="Genomic_DNA"/>
</dbReference>
<dbReference type="EC" id="3.2.1.8" evidence="9"/>
<evidence type="ECO:0000256" key="10">
    <source>
        <dbReference type="SAM" id="SignalP"/>
    </source>
</evidence>
<evidence type="ECO:0000256" key="3">
    <source>
        <dbReference type="ARBA" id="ARBA00022651"/>
    </source>
</evidence>
<organism evidence="12 13">
    <name type="scientific">Acinetobacter soli NIPH 2899</name>
    <dbReference type="NCBI Taxonomy" id="1217677"/>
    <lineage>
        <taxon>Bacteria</taxon>
        <taxon>Pseudomonadati</taxon>
        <taxon>Pseudomonadota</taxon>
        <taxon>Gammaproteobacteria</taxon>
        <taxon>Moraxellales</taxon>
        <taxon>Moraxellaceae</taxon>
        <taxon>Acinetobacter</taxon>
    </lineage>
</organism>
<keyword evidence="7 9" id="KW-0326">Glycosidase</keyword>
<keyword evidence="4 10" id="KW-0732">Signal</keyword>
<keyword evidence="13" id="KW-1185">Reference proteome</keyword>
<dbReference type="SMART" id="SM00633">
    <property type="entry name" value="Glyco_10"/>
    <property type="match status" value="1"/>
</dbReference>
<dbReference type="SUPFAM" id="SSF51445">
    <property type="entry name" value="(Trans)glycosidases"/>
    <property type="match status" value="1"/>
</dbReference>
<dbReference type="Gene3D" id="3.20.20.80">
    <property type="entry name" value="Glycosidases"/>
    <property type="match status" value="1"/>
</dbReference>
<dbReference type="InterPro" id="IPR044846">
    <property type="entry name" value="GH10"/>
</dbReference>
<name>A0ABP2U9M3_9GAMM</name>
<proteinExistence type="inferred from homology"/>
<dbReference type="Pfam" id="PF00331">
    <property type="entry name" value="Glyco_hydro_10"/>
    <property type="match status" value="1"/>
</dbReference>